<keyword evidence="3" id="KW-1185">Reference proteome</keyword>
<evidence type="ECO:0000313" key="2">
    <source>
        <dbReference type="EMBL" id="QDV45849.1"/>
    </source>
</evidence>
<protein>
    <submittedName>
        <fullName evidence="2">Uncharacterized protein</fullName>
    </submittedName>
</protein>
<sequence length="45" mass="4999">MLLQRFGGNLIRKDSWLGNLPWAYLRASLILGVGFFYTAKVALAG</sequence>
<evidence type="ECO:0000313" key="3">
    <source>
        <dbReference type="Proteomes" id="UP000319004"/>
    </source>
</evidence>
<keyword evidence="1" id="KW-0472">Membrane</keyword>
<organism evidence="2 3">
    <name type="scientific">Stieleria neptunia</name>
    <dbReference type="NCBI Taxonomy" id="2527979"/>
    <lineage>
        <taxon>Bacteria</taxon>
        <taxon>Pseudomonadati</taxon>
        <taxon>Planctomycetota</taxon>
        <taxon>Planctomycetia</taxon>
        <taxon>Pirellulales</taxon>
        <taxon>Pirellulaceae</taxon>
        <taxon>Stieleria</taxon>
    </lineage>
</organism>
<keyword evidence="1" id="KW-0812">Transmembrane</keyword>
<dbReference type="EMBL" id="CP037423">
    <property type="protein sequence ID" value="QDV45849.1"/>
    <property type="molecule type" value="Genomic_DNA"/>
</dbReference>
<evidence type="ECO:0000256" key="1">
    <source>
        <dbReference type="SAM" id="Phobius"/>
    </source>
</evidence>
<dbReference type="KEGG" id="snep:Enr13x_57520"/>
<feature type="transmembrane region" description="Helical" evidence="1">
    <location>
        <begin position="20"/>
        <end position="39"/>
    </location>
</feature>
<gene>
    <name evidence="2" type="ORF">Enr13x_57520</name>
</gene>
<name>A0A518HYC1_9BACT</name>
<keyword evidence="1" id="KW-1133">Transmembrane helix</keyword>
<reference evidence="2 3" key="1">
    <citation type="submission" date="2019-03" db="EMBL/GenBank/DDBJ databases">
        <title>Deep-cultivation of Planctomycetes and their phenomic and genomic characterization uncovers novel biology.</title>
        <authorList>
            <person name="Wiegand S."/>
            <person name="Jogler M."/>
            <person name="Boedeker C."/>
            <person name="Pinto D."/>
            <person name="Vollmers J."/>
            <person name="Rivas-Marin E."/>
            <person name="Kohn T."/>
            <person name="Peeters S.H."/>
            <person name="Heuer A."/>
            <person name="Rast P."/>
            <person name="Oberbeckmann S."/>
            <person name="Bunk B."/>
            <person name="Jeske O."/>
            <person name="Meyerdierks A."/>
            <person name="Storesund J.E."/>
            <person name="Kallscheuer N."/>
            <person name="Luecker S."/>
            <person name="Lage O.M."/>
            <person name="Pohl T."/>
            <person name="Merkel B.J."/>
            <person name="Hornburger P."/>
            <person name="Mueller R.-W."/>
            <person name="Bruemmer F."/>
            <person name="Labrenz M."/>
            <person name="Spormann A.M."/>
            <person name="Op den Camp H."/>
            <person name="Overmann J."/>
            <person name="Amann R."/>
            <person name="Jetten M.S.M."/>
            <person name="Mascher T."/>
            <person name="Medema M.H."/>
            <person name="Devos D.P."/>
            <person name="Kaster A.-K."/>
            <person name="Ovreas L."/>
            <person name="Rohde M."/>
            <person name="Galperin M.Y."/>
            <person name="Jogler C."/>
        </authorList>
    </citation>
    <scope>NUCLEOTIDE SEQUENCE [LARGE SCALE GENOMIC DNA]</scope>
    <source>
        <strain evidence="2 3">Enr13</strain>
    </source>
</reference>
<dbReference type="Proteomes" id="UP000319004">
    <property type="component" value="Chromosome"/>
</dbReference>
<proteinExistence type="predicted"/>
<accession>A0A518HYC1</accession>
<dbReference type="AlphaFoldDB" id="A0A518HYC1"/>